<dbReference type="NCBIfam" id="NF001696">
    <property type="entry name" value="PRK00451.1"/>
    <property type="match status" value="1"/>
</dbReference>
<dbReference type="InterPro" id="IPR015422">
    <property type="entry name" value="PyrdxlP-dep_Trfase_small"/>
</dbReference>
<protein>
    <submittedName>
        <fullName evidence="3">Decarboxylating glycine dehydrogenase</fullName>
        <ecNumber evidence="3">1.4.4.2</ecNumber>
    </submittedName>
</protein>
<dbReference type="InterPro" id="IPR023010">
    <property type="entry name" value="GcvPA"/>
</dbReference>
<dbReference type="Proteomes" id="UP000000438">
    <property type="component" value="Chromosome"/>
</dbReference>
<dbReference type="Pfam" id="PF02347">
    <property type="entry name" value="GDC-P"/>
    <property type="match status" value="1"/>
</dbReference>
<dbReference type="Gene3D" id="3.40.640.10">
    <property type="entry name" value="Type I PLP-dependent aspartate aminotransferase-like (Major domain)"/>
    <property type="match status" value="1"/>
</dbReference>
<evidence type="ECO:0000313" key="4">
    <source>
        <dbReference type="Proteomes" id="UP000000438"/>
    </source>
</evidence>
<dbReference type="GeneID" id="2844400"/>
<dbReference type="InterPro" id="IPR015424">
    <property type="entry name" value="PyrdxlP-dep_Trfase"/>
</dbReference>
<dbReference type="InParanoid" id="Q6KZU7"/>
<name>Q6KZU7_PICTO</name>
<dbReference type="EMBL" id="AE017261">
    <property type="protein sequence ID" value="AAT43755.1"/>
    <property type="molecule type" value="Genomic_DNA"/>
</dbReference>
<dbReference type="PANTHER" id="PTHR42806:SF1">
    <property type="entry name" value="GLYCINE DEHYDROGENASE (DECARBOXYLATING)"/>
    <property type="match status" value="1"/>
</dbReference>
<dbReference type="PATRIC" id="fig|263820.9.peg.1216"/>
<dbReference type="HOGENOM" id="CLU_004620_0_2_2"/>
<dbReference type="eggNOG" id="arCOG00077">
    <property type="taxonomic scope" value="Archaea"/>
</dbReference>
<dbReference type="OrthoDB" id="17655at2157"/>
<dbReference type="KEGG" id="pto:PTO1170"/>
<reference evidence="3 4" key="1">
    <citation type="journal article" date="2004" name="Proc. Natl. Acad. Sci. U.S.A.">
        <title>Genome sequence of Picrophilus torridus and its implications for life around pH 0.</title>
        <authorList>
            <person name="Futterer O."/>
            <person name="Angelov A."/>
            <person name="Liesegang H."/>
            <person name="Gottschalk G."/>
            <person name="Schleper C."/>
            <person name="Schepers B."/>
            <person name="Dock C."/>
            <person name="Antranikian G."/>
            <person name="Liebl W."/>
        </authorList>
    </citation>
    <scope>NUCLEOTIDE SEQUENCE [LARGE SCALE GENOMIC DNA]</scope>
    <source>
        <strain evidence="4">ATCC 700027 / DSM 9790 / JCM 10055 / NBRC 100828</strain>
    </source>
</reference>
<accession>Q6KZU7</accession>
<dbReference type="GO" id="GO:0009116">
    <property type="term" value="P:nucleoside metabolic process"/>
    <property type="evidence" value="ECO:0007669"/>
    <property type="project" value="InterPro"/>
</dbReference>
<dbReference type="PANTHER" id="PTHR42806">
    <property type="entry name" value="GLYCINE CLEAVAGE SYSTEM P-PROTEIN"/>
    <property type="match status" value="1"/>
</dbReference>
<dbReference type="PaxDb" id="263820-PTO1170"/>
<feature type="domain" description="Glycine cleavage system P-protein N-terminal" evidence="2">
    <location>
        <begin position="6"/>
        <end position="426"/>
    </location>
</feature>
<keyword evidence="1 3" id="KW-0560">Oxidoreductase</keyword>
<dbReference type="EC" id="1.4.4.2" evidence="3"/>
<dbReference type="STRING" id="263820.PTO1170"/>
<dbReference type="InterPro" id="IPR049315">
    <property type="entry name" value="GDC-P_N"/>
</dbReference>
<sequence length="429" mass="48528">MDYDDVMLKTIGLKDKMDLFKDIPESLRIDIDLGPEIGEMELIKQFYEISKMNKKPEHFFLGNGIYRRYIPSLVDEIISRYEFLTSYTPYQPEISQGILQALFEYQSLICDLTGMDVTNSSMYDGFTALAEAVRMAYRINGRSEVLIPENLYKSKRSVINNYIHGLGIKLIEYKFNNGLIDLEDLNNKIGSNTCAIIGEIPNSYGILDKNVFEIKDIKKDSILISYYDPVSLGIIKPPGEYDADIAVAEGQQLGIHMNYGGPLLGLFSFKKDYIHKSPGRLIGESNDVNGRRAFVMTLQAREQHIRRARATSNICSNQALLAIAASVYLSVNGASGLYNIAMKTIENSEKLRRSMKSIGIEPVFNQRSFSDNLFNVKIKDFDEKLKNNDIAGGIKYRDLTGSGEDTWRFFSVTEMNDDNDFNALLKLGD</sequence>
<dbReference type="FunCoup" id="Q6KZU7">
    <property type="interactions" value="74"/>
</dbReference>
<gene>
    <name evidence="3" type="ordered locus">PTO1170</name>
</gene>
<dbReference type="SUPFAM" id="SSF53383">
    <property type="entry name" value="PLP-dependent transferases"/>
    <property type="match status" value="1"/>
</dbReference>
<evidence type="ECO:0000313" key="3">
    <source>
        <dbReference type="EMBL" id="AAT43755.1"/>
    </source>
</evidence>
<evidence type="ECO:0000256" key="1">
    <source>
        <dbReference type="ARBA" id="ARBA00023002"/>
    </source>
</evidence>
<organism evidence="3 4">
    <name type="scientific">Picrophilus torridus (strain ATCC 700027 / DSM 9790 / JCM 10055 / NBRC 100828 / KAW 2/3)</name>
    <dbReference type="NCBI Taxonomy" id="1122961"/>
    <lineage>
        <taxon>Archaea</taxon>
        <taxon>Methanobacteriati</taxon>
        <taxon>Thermoplasmatota</taxon>
        <taxon>Thermoplasmata</taxon>
        <taxon>Thermoplasmatales</taxon>
        <taxon>Picrophilaceae</taxon>
        <taxon>Picrophilus</taxon>
    </lineage>
</organism>
<dbReference type="PIRSF" id="PIRSF006815">
    <property type="entry name" value="GcvPA"/>
    <property type="match status" value="1"/>
</dbReference>
<dbReference type="Gene3D" id="3.90.1150.10">
    <property type="entry name" value="Aspartate Aminotransferase, domain 1"/>
    <property type="match status" value="1"/>
</dbReference>
<evidence type="ECO:0000259" key="2">
    <source>
        <dbReference type="Pfam" id="PF02347"/>
    </source>
</evidence>
<dbReference type="RefSeq" id="WP_011177971.1">
    <property type="nucleotide sequence ID" value="NC_005877.1"/>
</dbReference>
<dbReference type="GO" id="GO:0004375">
    <property type="term" value="F:glycine dehydrogenase (decarboxylating) activity"/>
    <property type="evidence" value="ECO:0007669"/>
    <property type="project" value="UniProtKB-EC"/>
</dbReference>
<dbReference type="InterPro" id="IPR015421">
    <property type="entry name" value="PyrdxlP-dep_Trfase_major"/>
</dbReference>
<proteinExistence type="predicted"/>
<dbReference type="AlphaFoldDB" id="Q6KZU7"/>